<accession>A0A067TJV0</accession>
<dbReference type="AlphaFoldDB" id="A0A067TJV0"/>
<gene>
    <name evidence="1" type="ORF">GALMADRAFT_1230608</name>
</gene>
<reference evidence="2" key="1">
    <citation type="journal article" date="2014" name="Proc. Natl. Acad. Sci. U.S.A.">
        <title>Extensive sampling of basidiomycete genomes demonstrates inadequacy of the white-rot/brown-rot paradigm for wood decay fungi.</title>
        <authorList>
            <person name="Riley R."/>
            <person name="Salamov A.A."/>
            <person name="Brown D.W."/>
            <person name="Nagy L.G."/>
            <person name="Floudas D."/>
            <person name="Held B.W."/>
            <person name="Levasseur A."/>
            <person name="Lombard V."/>
            <person name="Morin E."/>
            <person name="Otillar R."/>
            <person name="Lindquist E.A."/>
            <person name="Sun H."/>
            <person name="LaButti K.M."/>
            <person name="Schmutz J."/>
            <person name="Jabbour D."/>
            <person name="Luo H."/>
            <person name="Baker S.E."/>
            <person name="Pisabarro A.G."/>
            <person name="Walton J.D."/>
            <person name="Blanchette R.A."/>
            <person name="Henrissat B."/>
            <person name="Martin F."/>
            <person name="Cullen D."/>
            <person name="Hibbett D.S."/>
            <person name="Grigoriev I.V."/>
        </authorList>
    </citation>
    <scope>NUCLEOTIDE SEQUENCE [LARGE SCALE GENOMIC DNA]</scope>
    <source>
        <strain evidence="2">CBS 339.88</strain>
    </source>
</reference>
<keyword evidence="2" id="KW-1185">Reference proteome</keyword>
<dbReference type="HOGENOM" id="CLU_2671243_0_0_1"/>
<organism evidence="1 2">
    <name type="scientific">Galerina marginata (strain CBS 339.88)</name>
    <dbReference type="NCBI Taxonomy" id="685588"/>
    <lineage>
        <taxon>Eukaryota</taxon>
        <taxon>Fungi</taxon>
        <taxon>Dikarya</taxon>
        <taxon>Basidiomycota</taxon>
        <taxon>Agaricomycotina</taxon>
        <taxon>Agaricomycetes</taxon>
        <taxon>Agaricomycetidae</taxon>
        <taxon>Agaricales</taxon>
        <taxon>Agaricineae</taxon>
        <taxon>Strophariaceae</taxon>
        <taxon>Galerina</taxon>
    </lineage>
</organism>
<evidence type="ECO:0000313" key="2">
    <source>
        <dbReference type="Proteomes" id="UP000027222"/>
    </source>
</evidence>
<dbReference type="EMBL" id="KL142373">
    <property type="protein sequence ID" value="KDR79258.1"/>
    <property type="molecule type" value="Genomic_DNA"/>
</dbReference>
<name>A0A067TJV0_GALM3</name>
<dbReference type="Proteomes" id="UP000027222">
    <property type="component" value="Unassembled WGS sequence"/>
</dbReference>
<evidence type="ECO:0000313" key="1">
    <source>
        <dbReference type="EMBL" id="KDR79258.1"/>
    </source>
</evidence>
<proteinExistence type="predicted"/>
<sequence>MGKIVVGKILTTYRRILHPRQNNPDAAVLEHFEPLQPRPISLRVCSLYDSSMAYLKSDFTQSVPTGSSEDFHCQV</sequence>
<protein>
    <submittedName>
        <fullName evidence="1">Uncharacterized protein</fullName>
    </submittedName>
</protein>